<evidence type="ECO:0000313" key="2">
    <source>
        <dbReference type="EMBL" id="PKC57098.1"/>
    </source>
</evidence>
<protein>
    <submittedName>
        <fullName evidence="2">Uncharacterized protein</fullName>
    </submittedName>
</protein>
<dbReference type="EMBL" id="LLXH01001925">
    <property type="protein sequence ID" value="PKC57098.1"/>
    <property type="molecule type" value="Genomic_DNA"/>
</dbReference>
<proteinExistence type="predicted"/>
<feature type="region of interest" description="Disordered" evidence="1">
    <location>
        <begin position="1"/>
        <end position="21"/>
    </location>
</feature>
<dbReference type="VEuPathDB" id="FungiDB:RhiirA1_473017"/>
<dbReference type="AlphaFoldDB" id="A0A2N0R1B7"/>
<reference evidence="2 3" key="2">
    <citation type="submission" date="2017-10" db="EMBL/GenBank/DDBJ databases">
        <title>Genome analyses suggest a sexual origin of heterokaryosis in a supposedly ancient asexual fungus.</title>
        <authorList>
            <person name="Corradi N."/>
            <person name="Sedzielewska K."/>
            <person name="Noel J."/>
            <person name="Charron P."/>
            <person name="Farinelli L."/>
            <person name="Marton T."/>
            <person name="Kruger M."/>
            <person name="Pelin A."/>
            <person name="Brachmann A."/>
            <person name="Corradi N."/>
        </authorList>
    </citation>
    <scope>NUCLEOTIDE SEQUENCE [LARGE SCALE GENOMIC DNA]</scope>
    <source>
        <strain evidence="2 3">A1</strain>
    </source>
</reference>
<organism evidence="2 3">
    <name type="scientific">Rhizophagus irregularis</name>
    <dbReference type="NCBI Taxonomy" id="588596"/>
    <lineage>
        <taxon>Eukaryota</taxon>
        <taxon>Fungi</taxon>
        <taxon>Fungi incertae sedis</taxon>
        <taxon>Mucoromycota</taxon>
        <taxon>Glomeromycotina</taxon>
        <taxon>Glomeromycetes</taxon>
        <taxon>Glomerales</taxon>
        <taxon>Glomeraceae</taxon>
        <taxon>Rhizophagus</taxon>
    </lineage>
</organism>
<dbReference type="Proteomes" id="UP000232688">
    <property type="component" value="Unassembled WGS sequence"/>
</dbReference>
<feature type="compositionally biased region" description="Polar residues" evidence="1">
    <location>
        <begin position="1"/>
        <end position="11"/>
    </location>
</feature>
<gene>
    <name evidence="2" type="ORF">RhiirA1_473017</name>
</gene>
<sequence length="151" mass="16950">MLKETLTTEQGNVDDGAINVDDGAINVDDGANVDERRNDQHPAFGYNKPGLLKIDSYLIDNMKQKNVKTSFNNNSREGTHEYPSLPSGDLRLSSKSEIESFDDENEIYGIIPYVAPEDKNHDEELIIDICPPIVTNECWHSDPNKRPTTTD</sequence>
<dbReference type="VEuPathDB" id="FungiDB:RhiirFUN_007971"/>
<evidence type="ECO:0000256" key="1">
    <source>
        <dbReference type="SAM" id="MobiDB-lite"/>
    </source>
</evidence>
<name>A0A2N0R1B7_9GLOM</name>
<accession>A0A2N0R1B7</accession>
<feature type="region of interest" description="Disordered" evidence="1">
    <location>
        <begin position="69"/>
        <end position="91"/>
    </location>
</feature>
<comment type="caution">
    <text evidence="2">The sequence shown here is derived from an EMBL/GenBank/DDBJ whole genome shotgun (WGS) entry which is preliminary data.</text>
</comment>
<reference evidence="2 3" key="1">
    <citation type="submission" date="2017-10" db="EMBL/GenBank/DDBJ databases">
        <title>Extensive intraspecific genome diversity in a model arbuscular mycorrhizal fungus.</title>
        <authorList>
            <person name="Chen E.C.H."/>
            <person name="Morin E."/>
            <person name="Baudet D."/>
            <person name="Noel J."/>
            <person name="Ndikumana S."/>
            <person name="Charron P."/>
            <person name="St-Onge C."/>
            <person name="Giorgi J."/>
            <person name="Grigoriev I.V."/>
            <person name="Roux C."/>
            <person name="Martin F.M."/>
            <person name="Corradi N."/>
        </authorList>
    </citation>
    <scope>NUCLEOTIDE SEQUENCE [LARGE SCALE GENOMIC DNA]</scope>
    <source>
        <strain evidence="2 3">A1</strain>
    </source>
</reference>
<dbReference type="VEuPathDB" id="FungiDB:FUN_009169"/>
<evidence type="ECO:0000313" key="3">
    <source>
        <dbReference type="Proteomes" id="UP000232688"/>
    </source>
</evidence>